<proteinExistence type="inferred from homology"/>
<dbReference type="Pfam" id="PF00213">
    <property type="entry name" value="OSCP"/>
    <property type="match status" value="1"/>
</dbReference>
<dbReference type="SUPFAM" id="SSF47928">
    <property type="entry name" value="N-terminal domain of the delta subunit of the F1F0-ATP synthase"/>
    <property type="match status" value="1"/>
</dbReference>
<dbReference type="AlphaFoldDB" id="A0A9N8VYV6"/>
<dbReference type="GO" id="GO:0016020">
    <property type="term" value="C:membrane"/>
    <property type="evidence" value="ECO:0007669"/>
    <property type="project" value="UniProtKB-SubCell"/>
</dbReference>
<protein>
    <recommendedName>
        <fullName evidence="3">ATP synthase subunit 5, mitochondrial</fullName>
    </recommendedName>
</protein>
<comment type="similarity">
    <text evidence="2">Belongs to the ATPase delta chain family.</text>
</comment>
<dbReference type="Proteomes" id="UP000789342">
    <property type="component" value="Unassembled WGS sequence"/>
</dbReference>
<dbReference type="OrthoDB" id="1262810at2759"/>
<evidence type="ECO:0000256" key="8">
    <source>
        <dbReference type="ARBA" id="ARBA00023310"/>
    </source>
</evidence>
<keyword evidence="8" id="KW-0066">ATP synthesis</keyword>
<keyword evidence="5" id="KW-0375">Hydrogen ion transport</keyword>
<reference evidence="9" key="1">
    <citation type="submission" date="2021-06" db="EMBL/GenBank/DDBJ databases">
        <authorList>
            <person name="Kallberg Y."/>
            <person name="Tangrot J."/>
            <person name="Rosling A."/>
        </authorList>
    </citation>
    <scope>NUCLEOTIDE SEQUENCE</scope>
    <source>
        <strain evidence="9">CL551</strain>
    </source>
</reference>
<dbReference type="PROSITE" id="PS00389">
    <property type="entry name" value="ATPASE_DELTA"/>
    <property type="match status" value="1"/>
</dbReference>
<dbReference type="InterPro" id="IPR020781">
    <property type="entry name" value="ATPase_OSCP/d_CS"/>
</dbReference>
<evidence type="ECO:0000256" key="7">
    <source>
        <dbReference type="ARBA" id="ARBA00023136"/>
    </source>
</evidence>
<accession>A0A9N8VYV6</accession>
<sequence>MFSLNTTRQALHTIPKLARGFATPAASKSVKPPITLHGIDGRYATALYTAAVKSNALDNTENELKKVKSAIDKDPKISTFLYDPSLNRNEKKKRIQELLKGYGETTRNFFSLLAENERLNETTKIIDAFSSLMVAHRNEIPVTIVSAKEIDNKVLEKLTAALNKSKFVQPKQKLVISTRVNPSILGGLVVEFGDDKTIDLSVSSKISKLNKILTGNKALISYHEINRL</sequence>
<organism evidence="9 10">
    <name type="scientific">Acaulospora morrowiae</name>
    <dbReference type="NCBI Taxonomy" id="94023"/>
    <lineage>
        <taxon>Eukaryota</taxon>
        <taxon>Fungi</taxon>
        <taxon>Fungi incertae sedis</taxon>
        <taxon>Mucoromycota</taxon>
        <taxon>Glomeromycotina</taxon>
        <taxon>Glomeromycetes</taxon>
        <taxon>Diversisporales</taxon>
        <taxon>Acaulosporaceae</taxon>
        <taxon>Acaulospora</taxon>
    </lineage>
</organism>
<dbReference type="HAMAP" id="MF_01416">
    <property type="entry name" value="ATP_synth_delta_bact"/>
    <property type="match status" value="1"/>
</dbReference>
<comment type="subcellular location">
    <subcellularLocation>
        <location evidence="1">Membrane</location>
    </subcellularLocation>
</comment>
<evidence type="ECO:0000313" key="10">
    <source>
        <dbReference type="Proteomes" id="UP000789342"/>
    </source>
</evidence>
<evidence type="ECO:0000256" key="6">
    <source>
        <dbReference type="ARBA" id="ARBA00023065"/>
    </source>
</evidence>
<keyword evidence="10" id="KW-1185">Reference proteome</keyword>
<comment type="caution">
    <text evidence="9">The sequence shown here is derived from an EMBL/GenBank/DDBJ whole genome shotgun (WGS) entry which is preliminary data.</text>
</comment>
<evidence type="ECO:0000313" key="9">
    <source>
        <dbReference type="EMBL" id="CAG8467450.1"/>
    </source>
</evidence>
<evidence type="ECO:0000256" key="1">
    <source>
        <dbReference type="ARBA" id="ARBA00004370"/>
    </source>
</evidence>
<dbReference type="Gene3D" id="1.10.520.20">
    <property type="entry name" value="N-terminal domain of the delta subunit of the F1F0-ATP synthase"/>
    <property type="match status" value="1"/>
</dbReference>
<dbReference type="EMBL" id="CAJVPV010000649">
    <property type="protein sequence ID" value="CAG8467450.1"/>
    <property type="molecule type" value="Genomic_DNA"/>
</dbReference>
<keyword evidence="4" id="KW-0813">Transport</keyword>
<dbReference type="InterPro" id="IPR000711">
    <property type="entry name" value="ATPase_OSCP/dsu"/>
</dbReference>
<evidence type="ECO:0000256" key="3">
    <source>
        <dbReference type="ARBA" id="ARBA00014723"/>
    </source>
</evidence>
<dbReference type="InterPro" id="IPR026015">
    <property type="entry name" value="ATP_synth_OSCP/delta_N_sf"/>
</dbReference>
<keyword evidence="7" id="KW-0472">Membrane</keyword>
<dbReference type="PANTHER" id="PTHR11910">
    <property type="entry name" value="ATP SYNTHASE DELTA CHAIN"/>
    <property type="match status" value="1"/>
</dbReference>
<evidence type="ECO:0000256" key="5">
    <source>
        <dbReference type="ARBA" id="ARBA00022781"/>
    </source>
</evidence>
<name>A0A9N8VYV6_9GLOM</name>
<dbReference type="NCBIfam" id="TIGR01145">
    <property type="entry name" value="ATP_synt_delta"/>
    <property type="match status" value="1"/>
</dbReference>
<gene>
    <name evidence="9" type="ORF">AMORRO_LOCUS1697</name>
</gene>
<keyword evidence="6" id="KW-0406">Ion transport</keyword>
<dbReference type="GO" id="GO:0046933">
    <property type="term" value="F:proton-transporting ATP synthase activity, rotational mechanism"/>
    <property type="evidence" value="ECO:0007669"/>
    <property type="project" value="InterPro"/>
</dbReference>
<dbReference type="PRINTS" id="PR00125">
    <property type="entry name" value="ATPASEDELTA"/>
</dbReference>
<evidence type="ECO:0000256" key="2">
    <source>
        <dbReference type="ARBA" id="ARBA00007046"/>
    </source>
</evidence>
<evidence type="ECO:0000256" key="4">
    <source>
        <dbReference type="ARBA" id="ARBA00022448"/>
    </source>
</evidence>